<evidence type="ECO:0000256" key="1">
    <source>
        <dbReference type="SAM" id="SignalP"/>
    </source>
</evidence>
<gene>
    <name evidence="2" type="ORF">DIT68_11105</name>
</gene>
<dbReference type="AlphaFoldDB" id="A0A2U2XBK3"/>
<evidence type="ECO:0008006" key="4">
    <source>
        <dbReference type="Google" id="ProtNLM"/>
    </source>
</evidence>
<accession>A0A2U2XBK3</accession>
<dbReference type="Proteomes" id="UP000245370">
    <property type="component" value="Unassembled WGS sequence"/>
</dbReference>
<dbReference type="OrthoDB" id="9765926at2"/>
<keyword evidence="3" id="KW-1185">Reference proteome</keyword>
<feature type="chain" id="PRO_5015651141" description="Gliding motility-associated C-terminal domain-containing protein" evidence="1">
    <location>
        <begin position="18"/>
        <end position="656"/>
    </location>
</feature>
<sequence length="656" mass="71678">MKLITKIFLLLFINSHSFITGQVVLYQDICKCGVTGGGFSAGGGAGTGVVDVFIEPGSTIKKAILIAFSVGENIVSDDITINGTKYSFNNNDAISSFYASSFFSKNTIYQKDITSDISPSTLIYNITVSQNLNLTKFTSAFLYIVYENSVLTKTATSIFINNKDLTSVSTSYNIDNILPINNLHPVGFSLYSDIIACPGDAGSNIQINNNQIGLLSEADNVNINYNCAGVKGHFYYQYNQLFGLDDDTADNIMGGSDGLANISGYTTNNSTSLDWSFKWENINSSNAHDYYLSFFLTYSSPCQTFTSTITPDTTICFGQTLQLQATGGVSTTTSTGYEWSALTDPSALTDLSCTDCPNPIFSGDSSQTYTVRTWNTDSCSVVKSVHINVSQPQPINAKMYRSTCSFSTGKILVEDLPEKAVQLGAVNPSGDTINPTSGNDFTGLSAGNYTVFYIDKYGCSNDTLIYVEPIINTVAQFNAYPKKGTAPIYINLTNQSQNATDYSWWINDAYQGNSFSGFWADTSGTYNIELIAWKTDSICADTVSFTVFIFDSLVASLPNVFTPNNDGVNDFFNVKVNLPVSYKLSILNRWGNLVFENAGDLTKGEHKLWNGETKSGEIVNDGTYFYKISFKIGGDFVDCELTECEVVKQGFVDVRK</sequence>
<organism evidence="2 3">
    <name type="scientific">Brumimicrobium oceani</name>
    <dbReference type="NCBI Taxonomy" id="2100725"/>
    <lineage>
        <taxon>Bacteria</taxon>
        <taxon>Pseudomonadati</taxon>
        <taxon>Bacteroidota</taxon>
        <taxon>Flavobacteriia</taxon>
        <taxon>Flavobacteriales</taxon>
        <taxon>Crocinitomicaceae</taxon>
        <taxon>Brumimicrobium</taxon>
    </lineage>
</organism>
<dbReference type="InterPro" id="IPR035986">
    <property type="entry name" value="PKD_dom_sf"/>
</dbReference>
<dbReference type="RefSeq" id="WP_109359878.1">
    <property type="nucleotide sequence ID" value="NZ_QFRJ01000008.1"/>
</dbReference>
<proteinExistence type="predicted"/>
<name>A0A2U2XBK3_9FLAO</name>
<evidence type="ECO:0000313" key="2">
    <source>
        <dbReference type="EMBL" id="PWH85176.1"/>
    </source>
</evidence>
<keyword evidence="1" id="KW-0732">Signal</keyword>
<dbReference type="NCBIfam" id="TIGR04131">
    <property type="entry name" value="Bac_Flav_CTERM"/>
    <property type="match status" value="1"/>
</dbReference>
<evidence type="ECO:0000313" key="3">
    <source>
        <dbReference type="Proteomes" id="UP000245370"/>
    </source>
</evidence>
<dbReference type="InterPro" id="IPR026341">
    <property type="entry name" value="T9SS_type_B"/>
</dbReference>
<dbReference type="SUPFAM" id="SSF49299">
    <property type="entry name" value="PKD domain"/>
    <property type="match status" value="1"/>
</dbReference>
<feature type="signal peptide" evidence="1">
    <location>
        <begin position="1"/>
        <end position="17"/>
    </location>
</feature>
<reference evidence="2 3" key="2">
    <citation type="submission" date="2018-05" db="EMBL/GenBank/DDBJ databases">
        <authorList>
            <person name="Lanie J.A."/>
            <person name="Ng W.-L."/>
            <person name="Kazmierczak K.M."/>
            <person name="Andrzejewski T.M."/>
            <person name="Davidsen T.M."/>
            <person name="Wayne K.J."/>
            <person name="Tettelin H."/>
            <person name="Glass J.I."/>
            <person name="Rusch D."/>
            <person name="Podicherti R."/>
            <person name="Tsui H.-C.T."/>
            <person name="Winkler M.E."/>
        </authorList>
    </citation>
    <scope>NUCLEOTIDE SEQUENCE [LARGE SCALE GENOMIC DNA]</scope>
    <source>
        <strain evidence="2 3">C305</strain>
    </source>
</reference>
<dbReference type="EMBL" id="QFRJ01000008">
    <property type="protein sequence ID" value="PWH85176.1"/>
    <property type="molecule type" value="Genomic_DNA"/>
</dbReference>
<protein>
    <recommendedName>
        <fullName evidence="4">Gliding motility-associated C-terminal domain-containing protein</fullName>
    </recommendedName>
</protein>
<comment type="caution">
    <text evidence="2">The sequence shown here is derived from an EMBL/GenBank/DDBJ whole genome shotgun (WGS) entry which is preliminary data.</text>
</comment>
<dbReference type="Gene3D" id="2.60.40.4070">
    <property type="match status" value="1"/>
</dbReference>
<reference evidence="2 3" key="1">
    <citation type="submission" date="2018-05" db="EMBL/GenBank/DDBJ databases">
        <title>Brumimicrobium oceani sp. nov., isolated from coastal sediment.</title>
        <authorList>
            <person name="Kou Y."/>
        </authorList>
    </citation>
    <scope>NUCLEOTIDE SEQUENCE [LARGE SCALE GENOMIC DNA]</scope>
    <source>
        <strain evidence="2 3">C305</strain>
    </source>
</reference>
<dbReference type="Pfam" id="PF13585">
    <property type="entry name" value="CHU_C"/>
    <property type="match status" value="1"/>
</dbReference>